<dbReference type="EMBL" id="JACRST010000007">
    <property type="protein sequence ID" value="MBC8546563.1"/>
    <property type="molecule type" value="Genomic_DNA"/>
</dbReference>
<sequence>MADYTVIADMSAALLRVLRTNLCPEPIQSSEAIALASPSDKNGDFQLGVFLYDIRELNEYRVSAPVRGADNTRTYPDKPLTLHYMLFVNSRAQMATGAETEQRIFGRAVQAMMDNPSIDLSSAQPYAQPSEEAAAVSLLNLSYEEKNRIWSGLNLPYQMGLYLSISPVMISSRHSERFIRVVEAQFEAQQIRAGDARGRGRS</sequence>
<feature type="domain" description="Pvc16 N-terminal" evidence="1">
    <location>
        <begin position="11"/>
        <end position="183"/>
    </location>
</feature>
<protein>
    <submittedName>
        <fullName evidence="2">DUF4255 domain-containing protein</fullName>
    </submittedName>
</protein>
<gene>
    <name evidence="2" type="ORF">H8711_06395</name>
</gene>
<keyword evidence="3" id="KW-1185">Reference proteome</keyword>
<dbReference type="RefSeq" id="WP_249282641.1">
    <property type="nucleotide sequence ID" value="NZ_JACRST010000007.1"/>
</dbReference>
<name>A0A926DWA9_9FIRM</name>
<dbReference type="Pfam" id="PF14065">
    <property type="entry name" value="Pvc16_N"/>
    <property type="match status" value="1"/>
</dbReference>
<evidence type="ECO:0000313" key="2">
    <source>
        <dbReference type="EMBL" id="MBC8546563.1"/>
    </source>
</evidence>
<organism evidence="2 3">
    <name type="scientific">Ligaoa zhengdingensis</name>
    <dbReference type="NCBI Taxonomy" id="2763658"/>
    <lineage>
        <taxon>Bacteria</taxon>
        <taxon>Bacillati</taxon>
        <taxon>Bacillota</taxon>
        <taxon>Clostridia</taxon>
        <taxon>Eubacteriales</taxon>
        <taxon>Oscillospiraceae</taxon>
        <taxon>Ligaoa</taxon>
    </lineage>
</organism>
<evidence type="ECO:0000259" key="1">
    <source>
        <dbReference type="Pfam" id="PF14065"/>
    </source>
</evidence>
<evidence type="ECO:0000313" key="3">
    <source>
        <dbReference type="Proteomes" id="UP000653127"/>
    </source>
</evidence>
<comment type="caution">
    <text evidence="2">The sequence shown here is derived from an EMBL/GenBank/DDBJ whole genome shotgun (WGS) entry which is preliminary data.</text>
</comment>
<dbReference type="AlphaFoldDB" id="A0A926DWA9"/>
<accession>A0A926DWA9</accession>
<dbReference type="Proteomes" id="UP000653127">
    <property type="component" value="Unassembled WGS sequence"/>
</dbReference>
<dbReference type="InterPro" id="IPR025351">
    <property type="entry name" value="Pvc16_N"/>
</dbReference>
<proteinExistence type="predicted"/>
<reference evidence="2" key="1">
    <citation type="submission" date="2020-08" db="EMBL/GenBank/DDBJ databases">
        <title>Genome public.</title>
        <authorList>
            <person name="Liu C."/>
            <person name="Sun Q."/>
        </authorList>
    </citation>
    <scope>NUCLEOTIDE SEQUENCE</scope>
    <source>
        <strain evidence="2">NSJ-31</strain>
    </source>
</reference>